<organism evidence="2 3">
    <name type="scientific">Ficus carica</name>
    <name type="common">Common fig</name>
    <dbReference type="NCBI Taxonomy" id="3494"/>
    <lineage>
        <taxon>Eukaryota</taxon>
        <taxon>Viridiplantae</taxon>
        <taxon>Streptophyta</taxon>
        <taxon>Embryophyta</taxon>
        <taxon>Tracheophyta</taxon>
        <taxon>Spermatophyta</taxon>
        <taxon>Magnoliopsida</taxon>
        <taxon>eudicotyledons</taxon>
        <taxon>Gunneridae</taxon>
        <taxon>Pentapetalae</taxon>
        <taxon>rosids</taxon>
        <taxon>fabids</taxon>
        <taxon>Rosales</taxon>
        <taxon>Moraceae</taxon>
        <taxon>Ficeae</taxon>
        <taxon>Ficus</taxon>
    </lineage>
</organism>
<feature type="region of interest" description="Disordered" evidence="1">
    <location>
        <begin position="94"/>
        <end position="123"/>
    </location>
</feature>
<dbReference type="Proteomes" id="UP001187192">
    <property type="component" value="Unassembled WGS sequence"/>
</dbReference>
<evidence type="ECO:0000313" key="2">
    <source>
        <dbReference type="EMBL" id="GMN24894.1"/>
    </source>
</evidence>
<protein>
    <submittedName>
        <fullName evidence="2">Uncharacterized protein</fullName>
    </submittedName>
</protein>
<evidence type="ECO:0000313" key="3">
    <source>
        <dbReference type="Proteomes" id="UP001187192"/>
    </source>
</evidence>
<feature type="compositionally biased region" description="Basic residues" evidence="1">
    <location>
        <begin position="112"/>
        <end position="123"/>
    </location>
</feature>
<dbReference type="AlphaFoldDB" id="A0AA88D284"/>
<reference evidence="2" key="1">
    <citation type="submission" date="2023-07" db="EMBL/GenBank/DDBJ databases">
        <title>draft genome sequence of fig (Ficus carica).</title>
        <authorList>
            <person name="Takahashi T."/>
            <person name="Nishimura K."/>
        </authorList>
    </citation>
    <scope>NUCLEOTIDE SEQUENCE</scope>
</reference>
<accession>A0AA88D284</accession>
<gene>
    <name evidence="2" type="ORF">TIFTF001_000732</name>
</gene>
<evidence type="ECO:0000256" key="1">
    <source>
        <dbReference type="SAM" id="MobiDB-lite"/>
    </source>
</evidence>
<sequence>MPTSLTFRLIWLSARVQYSKRVLTYRLVLNFRFAIQIDPVQSRLQLMATKLVLSLANKIQDFAITYAFRYFTESVCASVKTSYSSVPDIENSTLRVGNPSQSVPNNNFTAKAQRRSRWGRKTNKKRLRKTAF</sequence>
<comment type="caution">
    <text evidence="2">The sequence shown here is derived from an EMBL/GenBank/DDBJ whole genome shotgun (WGS) entry which is preliminary data.</text>
</comment>
<name>A0AA88D284_FICCA</name>
<feature type="compositionally biased region" description="Polar residues" evidence="1">
    <location>
        <begin position="94"/>
        <end position="110"/>
    </location>
</feature>
<proteinExistence type="predicted"/>
<dbReference type="EMBL" id="BTGU01000001">
    <property type="protein sequence ID" value="GMN24894.1"/>
    <property type="molecule type" value="Genomic_DNA"/>
</dbReference>
<keyword evidence="3" id="KW-1185">Reference proteome</keyword>